<evidence type="ECO:0000256" key="3">
    <source>
        <dbReference type="ARBA" id="ARBA00022605"/>
    </source>
</evidence>
<dbReference type="Gene3D" id="3.90.1150.10">
    <property type="entry name" value="Aspartate Aminotransferase, domain 1"/>
    <property type="match status" value="1"/>
</dbReference>
<dbReference type="EC" id="2.6.1.11" evidence="8"/>
<evidence type="ECO:0000256" key="7">
    <source>
        <dbReference type="RuleBase" id="RU003560"/>
    </source>
</evidence>
<dbReference type="InterPro" id="IPR015421">
    <property type="entry name" value="PyrdxlP-dep_Trfase_major"/>
</dbReference>
<evidence type="ECO:0000256" key="6">
    <source>
        <dbReference type="ARBA" id="ARBA00029440"/>
    </source>
</evidence>
<dbReference type="PIRSF" id="PIRSF000521">
    <property type="entry name" value="Transaminase_4ab_Lys_Orn"/>
    <property type="match status" value="1"/>
</dbReference>
<accession>F5YK83</accession>
<dbReference type="InterPro" id="IPR050103">
    <property type="entry name" value="Class-III_PLP-dep_AT"/>
</dbReference>
<evidence type="ECO:0000256" key="4">
    <source>
        <dbReference type="ARBA" id="ARBA00022679"/>
    </source>
</evidence>
<name>F5YK83_TREPZ</name>
<dbReference type="SUPFAM" id="SSF53383">
    <property type="entry name" value="PLP-dependent transferases"/>
    <property type="match status" value="1"/>
</dbReference>
<dbReference type="NCBIfam" id="TIGR00707">
    <property type="entry name" value="argD"/>
    <property type="match status" value="1"/>
</dbReference>
<dbReference type="EMBL" id="CP001843">
    <property type="protein sequence ID" value="AEF83976.1"/>
    <property type="molecule type" value="Genomic_DNA"/>
</dbReference>
<dbReference type="AlphaFoldDB" id="F5YK83"/>
<comment type="similarity">
    <text evidence="7">Belongs to the class-III pyridoxal-phosphate-dependent aminotransferase family.</text>
</comment>
<dbReference type="PANTHER" id="PTHR11986:SF79">
    <property type="entry name" value="ACETYLORNITHINE AMINOTRANSFERASE, MITOCHONDRIAL"/>
    <property type="match status" value="1"/>
</dbReference>
<keyword evidence="9" id="KW-1185">Reference proteome</keyword>
<dbReference type="eggNOG" id="COG4992">
    <property type="taxonomic scope" value="Bacteria"/>
</dbReference>
<gene>
    <name evidence="8" type="ordered locus">TREPR_3334</name>
</gene>
<dbReference type="NCBIfam" id="NF002325">
    <property type="entry name" value="PRK01278.1"/>
    <property type="match status" value="1"/>
</dbReference>
<dbReference type="InterPro" id="IPR015422">
    <property type="entry name" value="PyrdxlP-dep_Trfase_small"/>
</dbReference>
<keyword evidence="3" id="KW-0028">Amino-acid biosynthesis</keyword>
<keyword evidence="5 7" id="KW-0663">Pyridoxal phosphate</keyword>
<keyword evidence="2 8" id="KW-0032">Aminotransferase</keyword>
<dbReference type="InterPro" id="IPR005814">
    <property type="entry name" value="Aminotrans_3"/>
</dbReference>
<dbReference type="HOGENOM" id="CLU_016922_10_1_12"/>
<dbReference type="GO" id="GO:0042802">
    <property type="term" value="F:identical protein binding"/>
    <property type="evidence" value="ECO:0007669"/>
    <property type="project" value="TreeGrafter"/>
</dbReference>
<dbReference type="Pfam" id="PF00202">
    <property type="entry name" value="Aminotran_3"/>
    <property type="match status" value="1"/>
</dbReference>
<dbReference type="InterPro" id="IPR049704">
    <property type="entry name" value="Aminotrans_3_PPA_site"/>
</dbReference>
<evidence type="ECO:0000256" key="5">
    <source>
        <dbReference type="ARBA" id="ARBA00022898"/>
    </source>
</evidence>
<reference evidence="8 9" key="2">
    <citation type="journal article" date="2011" name="ISME J.">
        <title>RNA-seq reveals cooperative metabolic interactions between two termite-gut spirochete species in co-culture.</title>
        <authorList>
            <person name="Rosenthal A.Z."/>
            <person name="Matson E.G."/>
            <person name="Eldar A."/>
            <person name="Leadbetter J.R."/>
        </authorList>
    </citation>
    <scope>NUCLEOTIDE SEQUENCE [LARGE SCALE GENOMIC DNA]</scope>
    <source>
        <strain evidence="9">ATCC BAA-887 / DSM 12427 / ZAS-2</strain>
    </source>
</reference>
<proteinExistence type="inferred from homology"/>
<organism evidence="8 9">
    <name type="scientific">Treponema primitia (strain ATCC BAA-887 / DSM 12427 / ZAS-2)</name>
    <dbReference type="NCBI Taxonomy" id="545694"/>
    <lineage>
        <taxon>Bacteria</taxon>
        <taxon>Pseudomonadati</taxon>
        <taxon>Spirochaetota</taxon>
        <taxon>Spirochaetia</taxon>
        <taxon>Spirochaetales</taxon>
        <taxon>Treponemataceae</taxon>
        <taxon>Treponema</taxon>
    </lineage>
</organism>
<evidence type="ECO:0000313" key="8">
    <source>
        <dbReference type="EMBL" id="AEF83976.1"/>
    </source>
</evidence>
<dbReference type="InterPro" id="IPR004636">
    <property type="entry name" value="AcOrn/SuccOrn_fam"/>
</dbReference>
<reference evidence="9" key="1">
    <citation type="submission" date="2009-12" db="EMBL/GenBank/DDBJ databases">
        <title>Complete sequence of Treponema primitia strain ZAS-2.</title>
        <authorList>
            <person name="Tetu S.G."/>
            <person name="Matson E."/>
            <person name="Ren Q."/>
            <person name="Seshadri R."/>
            <person name="Elbourne L."/>
            <person name="Hassan K.A."/>
            <person name="Durkin A."/>
            <person name="Radune D."/>
            <person name="Mohamoud Y."/>
            <person name="Shay R."/>
            <person name="Jin S."/>
            <person name="Zhang X."/>
            <person name="Lucey K."/>
            <person name="Ballor N.R."/>
            <person name="Ottesen E."/>
            <person name="Rosenthal R."/>
            <person name="Allen A."/>
            <person name="Leadbetter J.R."/>
            <person name="Paulsen I.T."/>
        </authorList>
    </citation>
    <scope>NUCLEOTIDE SEQUENCE [LARGE SCALE GENOMIC DNA]</scope>
    <source>
        <strain evidence="9">ATCC BAA-887 / DSM 12427 / ZAS-2</strain>
    </source>
</reference>
<evidence type="ECO:0000256" key="2">
    <source>
        <dbReference type="ARBA" id="ARBA00022576"/>
    </source>
</evidence>
<dbReference type="KEGG" id="tpi:TREPR_3334"/>
<dbReference type="InterPro" id="IPR015424">
    <property type="entry name" value="PyrdxlP-dep_Trfase"/>
</dbReference>
<dbReference type="Proteomes" id="UP000009223">
    <property type="component" value="Chromosome"/>
</dbReference>
<dbReference type="CDD" id="cd00610">
    <property type="entry name" value="OAT_like"/>
    <property type="match status" value="1"/>
</dbReference>
<comment type="pathway">
    <text evidence="6">Amino-acid biosynthesis.</text>
</comment>
<dbReference type="STRING" id="545694.TREPR_3334"/>
<dbReference type="GO" id="GO:0003992">
    <property type="term" value="F:N2-acetyl-L-ornithine:2-oxoglutarate 5-aminotransferase activity"/>
    <property type="evidence" value="ECO:0007669"/>
    <property type="project" value="UniProtKB-EC"/>
</dbReference>
<dbReference type="PANTHER" id="PTHR11986">
    <property type="entry name" value="AMINOTRANSFERASE CLASS III"/>
    <property type="match status" value="1"/>
</dbReference>
<evidence type="ECO:0000313" key="9">
    <source>
        <dbReference type="Proteomes" id="UP000009223"/>
    </source>
</evidence>
<dbReference type="FunFam" id="3.40.640.10:FF:000004">
    <property type="entry name" value="Acetylornithine aminotransferase"/>
    <property type="match status" value="1"/>
</dbReference>
<dbReference type="Gene3D" id="3.40.640.10">
    <property type="entry name" value="Type I PLP-dependent aspartate aminotransferase-like (Major domain)"/>
    <property type="match status" value="1"/>
</dbReference>
<keyword evidence="4 8" id="KW-0808">Transferase</keyword>
<evidence type="ECO:0000256" key="1">
    <source>
        <dbReference type="ARBA" id="ARBA00001933"/>
    </source>
</evidence>
<sequence>MPKELYSGVLAGETQMPASQAFDFRRCRFAAIYKPRVTFIEAFFSAFSDGLFFEYYYNKGETMNDVFMNTYHRLPVTFSGGSGSWLTDSNGKRYLDFTAGIAVNCLGHGYPPLVKAIADQAAKFNHVCNYYQSDVSVAFAEKLVAACSAAGMRKVFLGNSGAEANEGACKIARKYSLKKYGPGRHQIVTLRGSFHGRTITTLAATGQDKFHKDFGPFTEGFLYIPGGDIDALDKALDRNTVAGILIEAIQGESGIIPQTAEYIAAAAKFCAERDILLMFDEVQSGLGRTGTFLACEAYGIKPDIVTLAKGLSGGVPVGAVLAGEKAADVFESSDHGSTFGGNPLAAAAGLVVLETVTNPGFLKEIIRKGDKITAAIRSWNHPAVKEIRGRGLMIGVDITVEAWPILEKAITRADAKTPGLLVLSAGPNTLRFLPPYTISDGEIDQGLEILRSCL</sequence>
<dbReference type="GO" id="GO:0030170">
    <property type="term" value="F:pyridoxal phosphate binding"/>
    <property type="evidence" value="ECO:0007669"/>
    <property type="project" value="InterPro"/>
</dbReference>
<comment type="cofactor">
    <cofactor evidence="1">
        <name>pyridoxal 5'-phosphate</name>
        <dbReference type="ChEBI" id="CHEBI:597326"/>
    </cofactor>
</comment>
<dbReference type="GO" id="GO:0006526">
    <property type="term" value="P:L-arginine biosynthetic process"/>
    <property type="evidence" value="ECO:0007669"/>
    <property type="project" value="UniProtKB-ARBA"/>
</dbReference>
<dbReference type="PROSITE" id="PS00600">
    <property type="entry name" value="AA_TRANSFER_CLASS_3"/>
    <property type="match status" value="1"/>
</dbReference>
<protein>
    <submittedName>
        <fullName evidence="8">Acetylornithine transaminase</fullName>
        <ecNumber evidence="8">2.6.1.11</ecNumber>
    </submittedName>
</protein>